<dbReference type="InterPro" id="IPR036815">
    <property type="entry name" value="14-3-3_dom_sf"/>
</dbReference>
<evidence type="ECO:0000313" key="4">
    <source>
        <dbReference type="Proteomes" id="UP001439008"/>
    </source>
</evidence>
<evidence type="ECO:0000259" key="2">
    <source>
        <dbReference type="SMART" id="SM00101"/>
    </source>
</evidence>
<dbReference type="SUPFAM" id="SSF48445">
    <property type="entry name" value="14-3-3 protein"/>
    <property type="match status" value="1"/>
</dbReference>
<organism evidence="3 4">
    <name type="scientific">Bonamia ostreae</name>
    <dbReference type="NCBI Taxonomy" id="126728"/>
    <lineage>
        <taxon>Eukaryota</taxon>
        <taxon>Sar</taxon>
        <taxon>Rhizaria</taxon>
        <taxon>Endomyxa</taxon>
        <taxon>Ascetosporea</taxon>
        <taxon>Haplosporida</taxon>
        <taxon>Bonamia</taxon>
    </lineage>
</organism>
<name>A0ABV2AM77_9EUKA</name>
<dbReference type="Pfam" id="PF00244">
    <property type="entry name" value="14-3-3"/>
    <property type="match status" value="1"/>
</dbReference>
<evidence type="ECO:0000313" key="3">
    <source>
        <dbReference type="EMBL" id="MES1920763.1"/>
    </source>
</evidence>
<dbReference type="Proteomes" id="UP001439008">
    <property type="component" value="Unassembled WGS sequence"/>
</dbReference>
<reference evidence="3 4" key="1">
    <citation type="journal article" date="2024" name="BMC Biol.">
        <title>Comparative genomics of Ascetosporea gives new insight into the evolutionary basis for animal parasitism in Rhizaria.</title>
        <authorList>
            <person name="Hiltunen Thoren M."/>
            <person name="Onut-Brannstrom I."/>
            <person name="Alfjorden A."/>
            <person name="Peckova H."/>
            <person name="Swords F."/>
            <person name="Hooper C."/>
            <person name="Holzer A.S."/>
            <person name="Bass D."/>
            <person name="Burki F."/>
        </authorList>
    </citation>
    <scope>NUCLEOTIDE SEQUENCE [LARGE SCALE GENOMIC DNA]</scope>
    <source>
        <strain evidence="3">20-A016</strain>
    </source>
</reference>
<evidence type="ECO:0000256" key="1">
    <source>
        <dbReference type="ARBA" id="ARBA00006141"/>
    </source>
</evidence>
<dbReference type="EMBL" id="JBDODL010000849">
    <property type="protein sequence ID" value="MES1920763.1"/>
    <property type="molecule type" value="Genomic_DNA"/>
</dbReference>
<dbReference type="Gene3D" id="1.20.190.20">
    <property type="entry name" value="14-3-3 domain"/>
    <property type="match status" value="1"/>
</dbReference>
<sequence length="176" mass="20307">MNSEFDIKSIKSEDRNHLLQLARLAENSERFEDMCAIMKRVISLAPNINMDERNLLSIAYKNAVGSRRTSWRAISSELEAAPEGAVRADMEKYKAVVEKELHSKCHEVLEVIEKNILPDFDKENAEGHIYFLKMAADYYRYLAETGQDEGKKTVEYYKKAYEIAEKSLVKTHPTKL</sequence>
<gene>
    <name evidence="3" type="ORF">MHBO_002402</name>
</gene>
<dbReference type="SMART" id="SM00101">
    <property type="entry name" value="14_3_3"/>
    <property type="match status" value="1"/>
</dbReference>
<proteinExistence type="inferred from homology"/>
<feature type="non-terminal residue" evidence="3">
    <location>
        <position position="176"/>
    </location>
</feature>
<feature type="domain" description="14-3-3" evidence="2">
    <location>
        <begin position="15"/>
        <end position="176"/>
    </location>
</feature>
<accession>A0ABV2AM77</accession>
<protein>
    <recommendedName>
        <fullName evidence="2">14-3-3 domain-containing protein</fullName>
    </recommendedName>
</protein>
<keyword evidence="4" id="KW-1185">Reference proteome</keyword>
<dbReference type="CDD" id="cd08774">
    <property type="entry name" value="14-3-3"/>
    <property type="match status" value="1"/>
</dbReference>
<dbReference type="InterPro" id="IPR023410">
    <property type="entry name" value="14-3-3_domain"/>
</dbReference>
<dbReference type="PANTHER" id="PTHR18860">
    <property type="entry name" value="14-3-3 PROTEIN"/>
    <property type="match status" value="1"/>
</dbReference>
<comment type="similarity">
    <text evidence="1">Belongs to the 14-3-3 family.</text>
</comment>
<dbReference type="InterPro" id="IPR000308">
    <property type="entry name" value="14-3-3"/>
</dbReference>
<dbReference type="PRINTS" id="PR00305">
    <property type="entry name" value="1433ZETA"/>
</dbReference>
<comment type="caution">
    <text evidence="3">The sequence shown here is derived from an EMBL/GenBank/DDBJ whole genome shotgun (WGS) entry which is preliminary data.</text>
</comment>